<name>A0ABS7XN38_9FLAO</name>
<proteinExistence type="predicted"/>
<dbReference type="Gene3D" id="3.90.640.20">
    <property type="entry name" value="Heat-shock cognate protein, ATPase"/>
    <property type="match status" value="1"/>
</dbReference>
<gene>
    <name evidence="3" type="ORF">LBU54_02435</name>
</gene>
<reference evidence="4" key="1">
    <citation type="submission" date="2023-07" db="EMBL/GenBank/DDBJ databases">
        <authorList>
            <person name="Yue Y."/>
        </authorList>
    </citation>
    <scope>NUCLEOTIDE SEQUENCE [LARGE SCALE GENOMIC DNA]</scope>
    <source>
        <strain evidence="4">D23</strain>
    </source>
</reference>
<feature type="domain" description="Deacetylase PdaC" evidence="2">
    <location>
        <begin position="48"/>
        <end position="135"/>
    </location>
</feature>
<keyword evidence="4" id="KW-1185">Reference proteome</keyword>
<feature type="domain" description="DUF3298" evidence="1">
    <location>
        <begin position="162"/>
        <end position="230"/>
    </location>
</feature>
<evidence type="ECO:0000313" key="3">
    <source>
        <dbReference type="EMBL" id="MCA0131425.1"/>
    </source>
</evidence>
<dbReference type="PROSITE" id="PS51257">
    <property type="entry name" value="PROKAR_LIPOPROTEIN"/>
    <property type="match status" value="1"/>
</dbReference>
<sequence>MKILFTIGILTMFLIGCENEPKPVVFKTIEIDSKYEAEIQVTLDKAQGNSQLTRAINANIENSIVNTINTNEKDSTLNDILESFNKEYLKFKSEFPDESDPIWELYVETEKTYQSEAVISIAISTYEFMGGAHGNDQITLLNINAQSGEVIKNENLVSDTLALKELAKEYFIKALETDSNDTSLEDYFYGDSFQLPKNMGLGEEGLIMLYNTYEIASYAQGYTEFVIPYEAITSLLKFN</sequence>
<comment type="caution">
    <text evidence="3">The sequence shown here is derived from an EMBL/GenBank/DDBJ whole genome shotgun (WGS) entry which is preliminary data.</text>
</comment>
<dbReference type="Pfam" id="PF13739">
    <property type="entry name" value="PdaC"/>
    <property type="match status" value="1"/>
</dbReference>
<dbReference type="InterPro" id="IPR021729">
    <property type="entry name" value="DUF3298"/>
</dbReference>
<dbReference type="Proteomes" id="UP001198901">
    <property type="component" value="Unassembled WGS sequence"/>
</dbReference>
<dbReference type="RefSeq" id="WP_224525239.1">
    <property type="nucleotide sequence ID" value="NZ_JAIUJR010000001.1"/>
</dbReference>
<organism evidence="3 4">
    <name type="scientific">Winogradskyella alexanderae</name>
    <dbReference type="NCBI Taxonomy" id="2877123"/>
    <lineage>
        <taxon>Bacteria</taxon>
        <taxon>Pseudomonadati</taxon>
        <taxon>Bacteroidota</taxon>
        <taxon>Flavobacteriia</taxon>
        <taxon>Flavobacteriales</taxon>
        <taxon>Flavobacteriaceae</taxon>
        <taxon>Winogradskyella</taxon>
    </lineage>
</organism>
<dbReference type="Gene3D" id="3.30.565.40">
    <property type="entry name" value="Fervidobacterium nodosum Rt17-B1 like"/>
    <property type="match status" value="1"/>
</dbReference>
<dbReference type="EMBL" id="JAIUJR010000001">
    <property type="protein sequence ID" value="MCA0131425.1"/>
    <property type="molecule type" value="Genomic_DNA"/>
</dbReference>
<dbReference type="InterPro" id="IPR037126">
    <property type="entry name" value="PdaC/RsiV-like_sf"/>
</dbReference>
<evidence type="ECO:0000313" key="4">
    <source>
        <dbReference type="Proteomes" id="UP001198901"/>
    </source>
</evidence>
<dbReference type="InterPro" id="IPR025303">
    <property type="entry name" value="PdaC"/>
</dbReference>
<accession>A0ABS7XN38</accession>
<dbReference type="Pfam" id="PF11738">
    <property type="entry name" value="DUF3298"/>
    <property type="match status" value="1"/>
</dbReference>
<protein>
    <submittedName>
        <fullName evidence="3">DUF3298 and DUF4163 domain-containing protein</fullName>
    </submittedName>
</protein>
<evidence type="ECO:0000259" key="1">
    <source>
        <dbReference type="Pfam" id="PF11738"/>
    </source>
</evidence>
<evidence type="ECO:0000259" key="2">
    <source>
        <dbReference type="Pfam" id="PF13739"/>
    </source>
</evidence>